<gene>
    <name evidence="2" type="ORF">SEMRO_331_G119040.2</name>
</gene>
<sequence length="400" mass="43811">MESSSSIMNLNVQSGSNLVDAMAAIDEGITKVGLTFYPHLFQTNTSITKRRQDGTMSRKRSRPDEPTEAVGSLPNLQEITCSGGMAVHSLHVSSLTAILTNRQDSNLQSLCLSRIQLLGHAEDFDEFSECLQNQHQLRVFHLVDCKIAAAASGDGSSPRRKQRRHNNAAPPSFSINTILQAVASLPSVESIQVTSKQQLFCGLGVLTPATLETLCWSTTLKRLVLKGFILNAQHVYSMGPGIATSQSLQSVVLHKLGDTSNAQGKVNDCLTYMLQDNTSLEHFELPAMTGGTSPRWVQMASTVLQKNTKLRVLHLGGPQQQQPQPNNTTSTTEAWNSVQFHLKLNAAGRSRLLGQQQQNNDSMALSSNREWVHVIGNVADDLDCVFYFLSRNPSLCGRQL</sequence>
<dbReference type="Gene3D" id="3.80.10.10">
    <property type="entry name" value="Ribonuclease Inhibitor"/>
    <property type="match status" value="1"/>
</dbReference>
<proteinExistence type="predicted"/>
<dbReference type="AlphaFoldDB" id="A0A9N8DWR8"/>
<dbReference type="SUPFAM" id="SSF52047">
    <property type="entry name" value="RNI-like"/>
    <property type="match status" value="1"/>
</dbReference>
<evidence type="ECO:0000313" key="3">
    <source>
        <dbReference type="Proteomes" id="UP001153069"/>
    </source>
</evidence>
<reference evidence="2" key="1">
    <citation type="submission" date="2020-06" db="EMBL/GenBank/DDBJ databases">
        <authorList>
            <consortium name="Plant Systems Biology data submission"/>
        </authorList>
    </citation>
    <scope>NUCLEOTIDE SEQUENCE</scope>
    <source>
        <strain evidence="2">D6</strain>
    </source>
</reference>
<evidence type="ECO:0000256" key="1">
    <source>
        <dbReference type="SAM" id="MobiDB-lite"/>
    </source>
</evidence>
<evidence type="ECO:0000313" key="2">
    <source>
        <dbReference type="EMBL" id="CAB9508040.1"/>
    </source>
</evidence>
<dbReference type="EMBL" id="CAICTM010000330">
    <property type="protein sequence ID" value="CAB9508040.1"/>
    <property type="molecule type" value="Genomic_DNA"/>
</dbReference>
<feature type="region of interest" description="Disordered" evidence="1">
    <location>
        <begin position="47"/>
        <end position="70"/>
    </location>
</feature>
<organism evidence="2 3">
    <name type="scientific">Seminavis robusta</name>
    <dbReference type="NCBI Taxonomy" id="568900"/>
    <lineage>
        <taxon>Eukaryota</taxon>
        <taxon>Sar</taxon>
        <taxon>Stramenopiles</taxon>
        <taxon>Ochrophyta</taxon>
        <taxon>Bacillariophyta</taxon>
        <taxon>Bacillariophyceae</taxon>
        <taxon>Bacillariophycidae</taxon>
        <taxon>Naviculales</taxon>
        <taxon>Naviculaceae</taxon>
        <taxon>Seminavis</taxon>
    </lineage>
</organism>
<dbReference type="InterPro" id="IPR032675">
    <property type="entry name" value="LRR_dom_sf"/>
</dbReference>
<feature type="region of interest" description="Disordered" evidence="1">
    <location>
        <begin position="151"/>
        <end position="170"/>
    </location>
</feature>
<comment type="caution">
    <text evidence="2">The sequence shown here is derived from an EMBL/GenBank/DDBJ whole genome shotgun (WGS) entry which is preliminary data.</text>
</comment>
<keyword evidence="3" id="KW-1185">Reference proteome</keyword>
<dbReference type="Proteomes" id="UP001153069">
    <property type="component" value="Unassembled WGS sequence"/>
</dbReference>
<accession>A0A9N8DWR8</accession>
<name>A0A9N8DWR8_9STRA</name>
<protein>
    <submittedName>
        <fullName evidence="2">Uncharacterized protein</fullName>
    </submittedName>
</protein>